<name>A0A8J4M1I2_9BACL</name>
<dbReference type="Proteomes" id="UP000677918">
    <property type="component" value="Unassembled WGS sequence"/>
</dbReference>
<accession>A0A8J4M1I2</accession>
<dbReference type="EMBL" id="BOVK01000016">
    <property type="protein sequence ID" value="GIQ68614.1"/>
    <property type="molecule type" value="Genomic_DNA"/>
</dbReference>
<dbReference type="AlphaFoldDB" id="A0A8J4M1I2"/>
<proteinExistence type="predicted"/>
<protein>
    <recommendedName>
        <fullName evidence="3">Endolytic transglycosylase MltG</fullName>
    </recommendedName>
</protein>
<keyword evidence="2" id="KW-1185">Reference proteome</keyword>
<reference evidence="1" key="1">
    <citation type="submission" date="2021-04" db="EMBL/GenBank/DDBJ databases">
        <title>Draft genome sequence of Xylanibacillus composti strain K13.</title>
        <authorList>
            <person name="Uke A."/>
            <person name="Chhe C."/>
            <person name="Baramee S."/>
            <person name="Kosugi A."/>
        </authorList>
    </citation>
    <scope>NUCLEOTIDE SEQUENCE</scope>
    <source>
        <strain evidence="1">K13</strain>
    </source>
</reference>
<dbReference type="Gene3D" id="3.30.1490.480">
    <property type="entry name" value="Endolytic murein transglycosylase"/>
    <property type="match status" value="1"/>
</dbReference>
<sequence>MFKNKSLLAGLGIGLIVGTLLLQTMTVAERLENREPEPQMLDEEQLEQAADRLGFSLVVKDAVYYSEDQLAARVEEARQEAIAQAEQTVVERKSFVIVAGTRPANVADMLLTLGLIEDKNQFLNELRERRLTTNILSGLYTFEGKPDLDEIIREITHDS</sequence>
<comment type="caution">
    <text evidence="1">The sequence shown here is derived from an EMBL/GenBank/DDBJ whole genome shotgun (WGS) entry which is preliminary data.</text>
</comment>
<dbReference type="RefSeq" id="WP_213411202.1">
    <property type="nucleotide sequence ID" value="NZ_BOVK01000016.1"/>
</dbReference>
<evidence type="ECO:0008006" key="3">
    <source>
        <dbReference type="Google" id="ProtNLM"/>
    </source>
</evidence>
<organism evidence="1 2">
    <name type="scientific">Xylanibacillus composti</name>
    <dbReference type="NCBI Taxonomy" id="1572762"/>
    <lineage>
        <taxon>Bacteria</taxon>
        <taxon>Bacillati</taxon>
        <taxon>Bacillota</taxon>
        <taxon>Bacilli</taxon>
        <taxon>Bacillales</taxon>
        <taxon>Paenibacillaceae</taxon>
        <taxon>Xylanibacillus</taxon>
    </lineage>
</organism>
<gene>
    <name evidence="1" type="ORF">XYCOK13_14380</name>
</gene>
<evidence type="ECO:0000313" key="1">
    <source>
        <dbReference type="EMBL" id="GIQ68614.1"/>
    </source>
</evidence>
<evidence type="ECO:0000313" key="2">
    <source>
        <dbReference type="Proteomes" id="UP000677918"/>
    </source>
</evidence>